<dbReference type="EMBL" id="LR134173">
    <property type="protein sequence ID" value="VEB33796.1"/>
    <property type="molecule type" value="Genomic_DNA"/>
</dbReference>
<comment type="subcellular location">
    <subcellularLocation>
        <location evidence="1 5">Cell membrane</location>
        <topology evidence="1 5">Multi-pass membrane protein</topology>
    </subcellularLocation>
</comment>
<dbReference type="PANTHER" id="PTHR42744:SF1">
    <property type="entry name" value="BINDING-PROTEIN-DEPENDENT TRANSPORT SYSTEMS INNER MEMBRANE COMPONENT"/>
    <property type="match status" value="1"/>
</dbReference>
<dbReference type="STRING" id="28084.Lche_3055"/>
<evidence type="ECO:0000256" key="1">
    <source>
        <dbReference type="ARBA" id="ARBA00004651"/>
    </source>
</evidence>
<protein>
    <submittedName>
        <fullName evidence="7">ABC transporter permease</fullName>
    </submittedName>
</protein>
<keyword evidence="3 5" id="KW-1133">Transmembrane helix</keyword>
<sequence>MVRESRFYFANPDRFGRYINRWDLLLLILIFSILFFLGWAGSQMATPYQLGQQIPISLDPANLPFYALRTVLRMFIALFFSIIFTFTVGLWAAKNRRAEQIIIPAIDILQSIPVLSFLSITVTGFIRLFPNSLLGPECASIFAIFCAQVWNMTFGFYQSLKTLPHDLQEVSSMFRLSAWQRFWKLEVPFSMSSLLWNMMVSMSASWFFVVLSEAISVAHQDIRLPGVGSYIALAIQQRDIHAVGYAILAMVIVIFLYDQIFFRPLIAWSEKFKTEQSHDEVEYQSWLIDWIRGSRLMKQFAEVISIFTDYFVNARWLRINEAKAIKEVDFKRQKRLDRVWSILVFISVCSGAWFLLRFILAELKVSDILHVFLLGAATGTRVLCLIFLSSLVWIPIGVWIGLRPRIAQKIQPVIQFVAAFPANLFYPLFVIAIVAFHLNVEIWVTPLMILGTQWYILFNVIAGASTIPRELYLAADNFGLKGWIWWKRLALPGIFPFYITGAITAAGGAWNASIVAEFVSWGNTTLRATGLGEYIQASTATGDFPKIALGTAMMCLYVLTFNHLIWRPLYRLAEERFNFN</sequence>
<keyword evidence="4 5" id="KW-0472">Membrane</keyword>
<comment type="similarity">
    <text evidence="5">Belongs to the binding-protein-dependent transport system permease family.</text>
</comment>
<dbReference type="InterPro" id="IPR035906">
    <property type="entry name" value="MetI-like_sf"/>
</dbReference>
<feature type="transmembrane region" description="Helical" evidence="5">
    <location>
        <begin position="547"/>
        <end position="566"/>
    </location>
</feature>
<feature type="transmembrane region" description="Helical" evidence="5">
    <location>
        <begin position="240"/>
        <end position="257"/>
    </location>
</feature>
<evidence type="ECO:0000313" key="9">
    <source>
        <dbReference type="Proteomes" id="UP000054921"/>
    </source>
</evidence>
<dbReference type="PROSITE" id="PS50928">
    <property type="entry name" value="ABC_TM1"/>
    <property type="match status" value="2"/>
</dbReference>
<feature type="transmembrane region" description="Helical" evidence="5">
    <location>
        <begin position="489"/>
        <end position="510"/>
    </location>
</feature>
<dbReference type="SUPFAM" id="SSF161098">
    <property type="entry name" value="MetI-like"/>
    <property type="match status" value="2"/>
</dbReference>
<feature type="transmembrane region" description="Helical" evidence="5">
    <location>
        <begin position="339"/>
        <end position="360"/>
    </location>
</feature>
<dbReference type="GO" id="GO:0005886">
    <property type="term" value="C:plasma membrane"/>
    <property type="evidence" value="ECO:0007669"/>
    <property type="project" value="UniProtKB-SubCell"/>
</dbReference>
<evidence type="ECO:0000256" key="3">
    <source>
        <dbReference type="ARBA" id="ARBA00022989"/>
    </source>
</evidence>
<gene>
    <name evidence="8" type="primary">cmpB</name>
    <name evidence="7" type="ORF">Lche_3055</name>
    <name evidence="8" type="ORF">NCTC11976_00518</name>
</gene>
<feature type="transmembrane region" description="Helical" evidence="5">
    <location>
        <begin position="414"/>
        <end position="436"/>
    </location>
</feature>
<dbReference type="InterPro" id="IPR000515">
    <property type="entry name" value="MetI-like"/>
</dbReference>
<feature type="domain" description="ABC transmembrane type-1" evidence="6">
    <location>
        <begin position="67"/>
        <end position="258"/>
    </location>
</feature>
<dbReference type="PATRIC" id="fig|28084.5.peg.3315"/>
<evidence type="ECO:0000259" key="6">
    <source>
        <dbReference type="PROSITE" id="PS50928"/>
    </source>
</evidence>
<proteinExistence type="inferred from homology"/>
<reference evidence="7 9" key="1">
    <citation type="submission" date="2015-11" db="EMBL/GenBank/DDBJ databases">
        <title>Genomic analysis of 38 Legionella species identifies large and diverse effector repertoires.</title>
        <authorList>
            <person name="Burstein D."/>
            <person name="Amaro F."/>
            <person name="Zusman T."/>
            <person name="Lifshitz Z."/>
            <person name="Cohen O."/>
            <person name="Gilbert J.A."/>
            <person name="Pupko T."/>
            <person name="Shuman H.A."/>
            <person name="Segal G."/>
        </authorList>
    </citation>
    <scope>NUCLEOTIDE SEQUENCE [LARGE SCALE GENOMIC DNA]</scope>
    <source>
        <strain evidence="7 9">ORW</strain>
    </source>
</reference>
<feature type="transmembrane region" description="Helical" evidence="5">
    <location>
        <begin position="71"/>
        <end position="93"/>
    </location>
</feature>
<dbReference type="EMBL" id="LNXW01000013">
    <property type="protein sequence ID" value="KTC81035.1"/>
    <property type="molecule type" value="Genomic_DNA"/>
</dbReference>
<dbReference type="Proteomes" id="UP000277577">
    <property type="component" value="Chromosome"/>
</dbReference>
<dbReference type="GO" id="GO:0055085">
    <property type="term" value="P:transmembrane transport"/>
    <property type="evidence" value="ECO:0007669"/>
    <property type="project" value="InterPro"/>
</dbReference>
<dbReference type="Pfam" id="PF00528">
    <property type="entry name" value="BPD_transp_1"/>
    <property type="match status" value="2"/>
</dbReference>
<feature type="transmembrane region" description="Helical" evidence="5">
    <location>
        <begin position="442"/>
        <end position="468"/>
    </location>
</feature>
<keyword evidence="10" id="KW-1185">Reference proteome</keyword>
<evidence type="ECO:0000256" key="4">
    <source>
        <dbReference type="ARBA" id="ARBA00023136"/>
    </source>
</evidence>
<dbReference type="CDD" id="cd06261">
    <property type="entry name" value="TM_PBP2"/>
    <property type="match status" value="2"/>
</dbReference>
<feature type="transmembrane region" description="Helical" evidence="5">
    <location>
        <begin position="380"/>
        <end position="402"/>
    </location>
</feature>
<dbReference type="AlphaFoldDB" id="A0A0W0SD55"/>
<keyword evidence="2 5" id="KW-0812">Transmembrane</keyword>
<feature type="transmembrane region" description="Helical" evidence="5">
    <location>
        <begin position="21"/>
        <end position="40"/>
    </location>
</feature>
<evidence type="ECO:0000313" key="7">
    <source>
        <dbReference type="EMBL" id="KTC81035.1"/>
    </source>
</evidence>
<evidence type="ECO:0000256" key="5">
    <source>
        <dbReference type="RuleBase" id="RU363032"/>
    </source>
</evidence>
<evidence type="ECO:0000313" key="10">
    <source>
        <dbReference type="Proteomes" id="UP000277577"/>
    </source>
</evidence>
<dbReference type="Proteomes" id="UP000054921">
    <property type="component" value="Unassembled WGS sequence"/>
</dbReference>
<dbReference type="PANTHER" id="PTHR42744">
    <property type="entry name" value="BINDING-PROTEIN-DEPENDENT TRANSPORT SYSTEMS INNER MEMBRANE COMPONENT"/>
    <property type="match status" value="1"/>
</dbReference>
<feature type="domain" description="ABC transmembrane type-1" evidence="6">
    <location>
        <begin position="379"/>
        <end position="565"/>
    </location>
</feature>
<reference evidence="8 10" key="2">
    <citation type="submission" date="2018-12" db="EMBL/GenBank/DDBJ databases">
        <authorList>
            <consortium name="Pathogen Informatics"/>
        </authorList>
    </citation>
    <scope>NUCLEOTIDE SEQUENCE [LARGE SCALE GENOMIC DNA]</scope>
    <source>
        <strain evidence="8 10">NCTC11976</strain>
    </source>
</reference>
<dbReference type="Gene3D" id="1.10.3720.10">
    <property type="entry name" value="MetI-like"/>
    <property type="match status" value="2"/>
</dbReference>
<organism evidence="7 9">
    <name type="scientific">Legionella cherrii</name>
    <dbReference type="NCBI Taxonomy" id="28084"/>
    <lineage>
        <taxon>Bacteria</taxon>
        <taxon>Pseudomonadati</taxon>
        <taxon>Pseudomonadota</taxon>
        <taxon>Gammaproteobacteria</taxon>
        <taxon>Legionellales</taxon>
        <taxon>Legionellaceae</taxon>
        <taxon>Legionella</taxon>
    </lineage>
</organism>
<keyword evidence="5" id="KW-0813">Transport</keyword>
<name>A0A0W0SD55_9GAMM</name>
<evidence type="ECO:0000313" key="8">
    <source>
        <dbReference type="EMBL" id="VEB33796.1"/>
    </source>
</evidence>
<accession>A0A0W0SD55</accession>
<evidence type="ECO:0000256" key="2">
    <source>
        <dbReference type="ARBA" id="ARBA00022692"/>
    </source>
</evidence>
<feature type="transmembrane region" description="Helical" evidence="5">
    <location>
        <begin position="194"/>
        <end position="220"/>
    </location>
</feature>